<reference evidence="7" key="1">
    <citation type="submission" date="2013-03" db="EMBL/GenBank/DDBJ databases">
        <title>Genome sequence of Chthonomonas calidirosea, the first sequenced genome from the Armatimonadetes phylum (formally candidate division OP10).</title>
        <authorList>
            <person name="Lee K.C.Y."/>
            <person name="Morgan X.C."/>
            <person name="Dunfield P.F."/>
            <person name="Tamas I."/>
            <person name="Houghton K.M."/>
            <person name="Vyssotski M."/>
            <person name="Ryan J.L.J."/>
            <person name="Lagutin K."/>
            <person name="McDonald I.R."/>
            <person name="Stott M.B."/>
        </authorList>
    </citation>
    <scope>NUCLEOTIDE SEQUENCE [LARGE SCALE GENOMIC DNA]</scope>
    <source>
        <strain evidence="7">DSM 23976 / ICMP 18418 / T49</strain>
    </source>
</reference>
<evidence type="ECO:0000256" key="3">
    <source>
        <dbReference type="ARBA" id="ARBA00022801"/>
    </source>
</evidence>
<dbReference type="SMART" id="SM00872">
    <property type="entry name" value="Alpha-mann_mid"/>
    <property type="match status" value="1"/>
</dbReference>
<keyword evidence="7" id="KW-1185">Reference proteome</keyword>
<evidence type="ECO:0000256" key="2">
    <source>
        <dbReference type="ARBA" id="ARBA00022723"/>
    </source>
</evidence>
<dbReference type="Gene3D" id="2.70.98.30">
    <property type="entry name" value="Golgi alpha-mannosidase II, domain 4"/>
    <property type="match status" value="2"/>
</dbReference>
<dbReference type="InterPro" id="IPR015341">
    <property type="entry name" value="Glyco_hydro_38_cen"/>
</dbReference>
<dbReference type="InterPro" id="IPR011330">
    <property type="entry name" value="Glyco_hydro/deAcase_b/a-brl"/>
</dbReference>
<dbReference type="GO" id="GO:0006013">
    <property type="term" value="P:mannose metabolic process"/>
    <property type="evidence" value="ECO:0007669"/>
    <property type="project" value="InterPro"/>
</dbReference>
<dbReference type="RefSeq" id="WP_016484004.1">
    <property type="nucleotide sequence ID" value="NC_021487.1"/>
</dbReference>
<dbReference type="EMBL" id="HF951689">
    <property type="protein sequence ID" value="CCW36495.1"/>
    <property type="molecule type" value="Genomic_DNA"/>
</dbReference>
<dbReference type="Gene3D" id="2.60.120.260">
    <property type="entry name" value="Galactose-binding domain-like"/>
    <property type="match status" value="1"/>
</dbReference>
<evidence type="ECO:0000313" key="6">
    <source>
        <dbReference type="EMBL" id="CCW36495.1"/>
    </source>
</evidence>
<dbReference type="EC" id="3.2.1.24" evidence="6"/>
<dbReference type="KEGG" id="ccz:CCALI_02706"/>
<organism evidence="6 7">
    <name type="scientific">Chthonomonas calidirosea (strain DSM 23976 / ICMP 18418 / T49)</name>
    <dbReference type="NCBI Taxonomy" id="1303518"/>
    <lineage>
        <taxon>Bacteria</taxon>
        <taxon>Bacillati</taxon>
        <taxon>Armatimonadota</taxon>
        <taxon>Chthonomonadia</taxon>
        <taxon>Chthonomonadales</taxon>
        <taxon>Chthonomonadaceae</taxon>
        <taxon>Chthonomonas</taxon>
    </lineage>
</organism>
<dbReference type="eggNOG" id="COG0383">
    <property type="taxonomic scope" value="Bacteria"/>
</dbReference>
<dbReference type="InParanoid" id="S0EX37"/>
<sequence length="1242" mass="137326">MRGRSDILKAVGLWGMLFGCLTFLIGSPGRAYADSFTDALVLLRDSRVMTINDWKFHQPDIPDGQMPTISDADWQTVHPGFVWHGENTRVWFRTQIVVPDKVAGVSTEGAPMYLQIGVDDDGEVYVNGEMRDSFHWDEGNVLISPHVQPGEKFFIAVRGINGPGDGRLMFSRLVFGPPKPWQPNFDWVIQETQFLQQLATQVPEQESAHIRSVLAAAESKVDIEHLTSLPLEQSAAQLAAAHETLMSLRPLTQNYDVYYVGHAHIDMNWLWPWPETIDVCHRTWASALKLMNAFPDFGFVQSQPGAYVPIQHRYPQEFAEMQAAVQRGQWDPVSGFWDESDTDMPSGEALARSLFLGQRYFYKHFGRYAITGWLPDSFGHSWQIPQLLRNVGIVNYYHMRCNDGIYFSWWESPDGSRVLKASTNSYDEPVTVDQMVRPWQIENSFGLKKALVVFGVGDHGGGPTRQMILVGKQLQADPLMPHVHFCTADKFFDILRSDPNTAQLPVVDRDLQYTFEGCYTTHADIKKAVRSTENALYAAEAFSSLAAMSGLPYPVQGFEEAWKPTAFAQFHDIMCGSAIHSTYPWMESYLTPARQWADQQTAKALQTLTSHVDTRGAKQGEKAVVVWNALSYACTGPVKLSVPQATLYHSVRDTAGHLFPAQALSSDTLLFIARDVPGFGHKLYFLSKKPCASHLSVSKGRTGDYVLQNAFLRLEIDPQTGLMQRLEDLRMGRELLAASANGLQLLGDTGSAWNINFTGQQQLLTTQGAQVRLLASGPVVATVQVTHALNKSSYVQEISLYDGLDRVDVQNDVQWHEHNEMLKAVFPLAMQHPKLHVSIPYGSIDRPDNGQENPGQKWMDMTDYSGTRLLSATPLDLHRLFNSDSNADFDSQQRGYPRSLFPPAGIHKVGALKLPIYLHGNTSGPDNVACEGQTIAVPATAKGNTLFLVGAGALGSQGGLLKLQLADGHAITQAIAMGDWVTGGQSEEDVMDFPYRLLDEGSGRENIAAHLWMVRIALPSGSRVVRIELPQNPLLHLFAATIATVSPGKALWGVTFVNDSKYGNDANGPVFRLSLLRSSHDPDPDPDEGEQRFAYALIPHIGDWRAARAEELGKAFNIPLQAVVTNAHPPKPETPPRFTLTDAKGWGDLVAGALKHCEDGKGYILRFFETQGRDTVATLRFAVPVQITQTDILERPVPGGFQGKGKVFTIPIGHDKIVTLHIVGLPDAGVAPPPNPALPEPD</sequence>
<dbReference type="PROSITE" id="PS51257">
    <property type="entry name" value="PROKAR_LIPOPROTEIN"/>
    <property type="match status" value="1"/>
</dbReference>
<dbReference type="GO" id="GO:0030246">
    <property type="term" value="F:carbohydrate binding"/>
    <property type="evidence" value="ECO:0007669"/>
    <property type="project" value="InterPro"/>
</dbReference>
<keyword evidence="3 6" id="KW-0378">Hydrolase</keyword>
<dbReference type="SUPFAM" id="SSF88713">
    <property type="entry name" value="Glycoside hydrolase/deacetylase"/>
    <property type="match status" value="1"/>
</dbReference>
<accession>S0EX37</accession>
<dbReference type="InterPro" id="IPR028995">
    <property type="entry name" value="Glyco_hydro_57/38_cen_sf"/>
</dbReference>
<dbReference type="InterPro" id="IPR011682">
    <property type="entry name" value="Glyco_hydro_38_C"/>
</dbReference>
<dbReference type="SUPFAM" id="SSF74650">
    <property type="entry name" value="Galactose mutarotase-like"/>
    <property type="match status" value="2"/>
</dbReference>
<dbReference type="SUPFAM" id="SSF88688">
    <property type="entry name" value="Families 57/38 glycoside transferase middle domain"/>
    <property type="match status" value="1"/>
</dbReference>
<evidence type="ECO:0000256" key="4">
    <source>
        <dbReference type="ARBA" id="ARBA00023295"/>
    </source>
</evidence>
<dbReference type="Pfam" id="PF01074">
    <property type="entry name" value="Glyco_hydro_38N"/>
    <property type="match status" value="1"/>
</dbReference>
<dbReference type="GO" id="GO:0046872">
    <property type="term" value="F:metal ion binding"/>
    <property type="evidence" value="ECO:0007669"/>
    <property type="project" value="UniProtKB-KW"/>
</dbReference>
<dbReference type="Gene3D" id="1.20.1270.50">
    <property type="entry name" value="Glycoside hydrolase family 38, central domain"/>
    <property type="match status" value="1"/>
</dbReference>
<dbReference type="Pfam" id="PF09261">
    <property type="entry name" value="Alpha-mann_mid"/>
    <property type="match status" value="1"/>
</dbReference>
<keyword evidence="4 6" id="KW-0326">Glycosidase</keyword>
<feature type="domain" description="Glycoside hydrolase family 38 central" evidence="5">
    <location>
        <begin position="516"/>
        <end position="590"/>
    </location>
</feature>
<evidence type="ECO:0000256" key="1">
    <source>
        <dbReference type="ARBA" id="ARBA00009792"/>
    </source>
</evidence>
<dbReference type="Proteomes" id="UP000014227">
    <property type="component" value="Chromosome I"/>
</dbReference>
<keyword evidence="2" id="KW-0479">Metal-binding</keyword>
<dbReference type="InterPro" id="IPR037094">
    <property type="entry name" value="Glyco_hydro_38_cen_sf"/>
</dbReference>
<dbReference type="PANTHER" id="PTHR46017">
    <property type="entry name" value="ALPHA-MANNOSIDASE 2C1"/>
    <property type="match status" value="1"/>
</dbReference>
<dbReference type="STRING" id="454171.CP488_01384"/>
<dbReference type="Pfam" id="PF17677">
    <property type="entry name" value="Glyco_hydro38C2"/>
    <property type="match status" value="1"/>
</dbReference>
<dbReference type="HOGENOM" id="CLU_003442_1_2_0"/>
<dbReference type="InterPro" id="IPR041147">
    <property type="entry name" value="GH38_C"/>
</dbReference>
<dbReference type="CDD" id="cd10789">
    <property type="entry name" value="GH38N_AMII_ER_cytosolic"/>
    <property type="match status" value="1"/>
</dbReference>
<dbReference type="InterPro" id="IPR011013">
    <property type="entry name" value="Gal_mutarotase_sf_dom"/>
</dbReference>
<dbReference type="GO" id="GO:0004559">
    <property type="term" value="F:alpha-mannosidase activity"/>
    <property type="evidence" value="ECO:0007669"/>
    <property type="project" value="UniProtKB-EC"/>
</dbReference>
<dbReference type="Gene3D" id="3.20.110.10">
    <property type="entry name" value="Glycoside hydrolase 38, N terminal domain"/>
    <property type="match status" value="1"/>
</dbReference>
<dbReference type="InterPro" id="IPR027291">
    <property type="entry name" value="Glyco_hydro_38_N_sf"/>
</dbReference>
<dbReference type="PATRIC" id="fig|1303518.3.peg.2807"/>
<dbReference type="SUPFAM" id="SSF49785">
    <property type="entry name" value="Galactose-binding domain-like"/>
    <property type="match status" value="1"/>
</dbReference>
<proteinExistence type="inferred from homology"/>
<dbReference type="PANTHER" id="PTHR46017:SF1">
    <property type="entry name" value="ALPHA-MANNOSIDASE 2C1"/>
    <property type="match status" value="1"/>
</dbReference>
<dbReference type="InterPro" id="IPR008979">
    <property type="entry name" value="Galactose-bd-like_sf"/>
</dbReference>
<dbReference type="GO" id="GO:0009313">
    <property type="term" value="P:oligosaccharide catabolic process"/>
    <property type="evidence" value="ECO:0007669"/>
    <property type="project" value="TreeGrafter"/>
</dbReference>
<name>S0EX37_CHTCT</name>
<evidence type="ECO:0000313" key="7">
    <source>
        <dbReference type="Proteomes" id="UP000014227"/>
    </source>
</evidence>
<protein>
    <submittedName>
        <fullName evidence="6">Alpha-mannosidase</fullName>
        <ecNumber evidence="6">3.2.1.24</ecNumber>
    </submittedName>
</protein>
<dbReference type="InterPro" id="IPR000602">
    <property type="entry name" value="Glyco_hydro_38_N"/>
</dbReference>
<dbReference type="AlphaFoldDB" id="S0EX37"/>
<comment type="similarity">
    <text evidence="1">Belongs to the glycosyl hydrolase 38 family.</text>
</comment>
<dbReference type="Pfam" id="PF07748">
    <property type="entry name" value="Glyco_hydro_38C"/>
    <property type="match status" value="1"/>
</dbReference>
<gene>
    <name evidence="6" type="ORF">CCALI_02706</name>
</gene>
<evidence type="ECO:0000259" key="5">
    <source>
        <dbReference type="SMART" id="SM00872"/>
    </source>
</evidence>